<dbReference type="PANTHER" id="PTHR43617">
    <property type="entry name" value="L-AMINO ACID N-ACETYLTRANSFERASE"/>
    <property type="match status" value="1"/>
</dbReference>
<dbReference type="Proteomes" id="UP001145050">
    <property type="component" value="Unassembled WGS sequence"/>
</dbReference>
<dbReference type="GO" id="GO:0016747">
    <property type="term" value="F:acyltransferase activity, transferring groups other than amino-acyl groups"/>
    <property type="evidence" value="ECO:0007669"/>
    <property type="project" value="InterPro"/>
</dbReference>
<dbReference type="InterPro" id="IPR050276">
    <property type="entry name" value="MshD_Acetyltransferase"/>
</dbReference>
<dbReference type="Gene3D" id="3.40.630.30">
    <property type="match status" value="1"/>
</dbReference>
<gene>
    <name evidence="2" type="ORF">NC797_09180</name>
</gene>
<accession>A0A9X3WV85</accession>
<dbReference type="InterPro" id="IPR000182">
    <property type="entry name" value="GNAT_dom"/>
</dbReference>
<feature type="domain" description="N-acetyltransferase" evidence="1">
    <location>
        <begin position="2"/>
        <end position="170"/>
    </location>
</feature>
<dbReference type="Pfam" id="PF00583">
    <property type="entry name" value="Acetyltransf_1"/>
    <property type="match status" value="1"/>
</dbReference>
<proteinExistence type="predicted"/>
<evidence type="ECO:0000259" key="1">
    <source>
        <dbReference type="PROSITE" id="PS51186"/>
    </source>
</evidence>
<dbReference type="InterPro" id="IPR016181">
    <property type="entry name" value="Acyl_CoA_acyltransferase"/>
</dbReference>
<dbReference type="RefSeq" id="WP_272436481.1">
    <property type="nucleotide sequence ID" value="NZ_JAMQKB010000007.1"/>
</dbReference>
<dbReference type="EMBL" id="JAMQKB010000007">
    <property type="protein sequence ID" value="MDC3424681.1"/>
    <property type="molecule type" value="Genomic_DNA"/>
</dbReference>
<dbReference type="PANTHER" id="PTHR43617:SF30">
    <property type="entry name" value="HISTONE ACETYLTRANSFERASE"/>
    <property type="match status" value="1"/>
</dbReference>
<reference evidence="2" key="1">
    <citation type="submission" date="2022-06" db="EMBL/GenBank/DDBJ databases">
        <title>Aquibacillus sp. a new bacterium isolated from soil saline samples.</title>
        <authorList>
            <person name="Galisteo C."/>
            <person name="De La Haba R."/>
            <person name="Sanchez-Porro C."/>
            <person name="Ventosa A."/>
        </authorList>
    </citation>
    <scope>NUCLEOTIDE SEQUENCE</scope>
    <source>
        <strain evidence="2">3ASR75-11</strain>
    </source>
</reference>
<dbReference type="SUPFAM" id="SSF55729">
    <property type="entry name" value="Acyl-CoA N-acyltransferases (Nat)"/>
    <property type="match status" value="1"/>
</dbReference>
<comment type="caution">
    <text evidence="2">The sequence shown here is derived from an EMBL/GenBank/DDBJ whole genome shotgun (WGS) entry which is preliminary data.</text>
</comment>
<dbReference type="AlphaFoldDB" id="A0A9X3WV85"/>
<protein>
    <submittedName>
        <fullName evidence="2">GNAT family N-acetyltransferase</fullName>
    </submittedName>
</protein>
<organism evidence="2 3">
    <name type="scientific">Terrihalobacillus insolitus</name>
    <dbReference type="NCBI Taxonomy" id="2950438"/>
    <lineage>
        <taxon>Bacteria</taxon>
        <taxon>Bacillati</taxon>
        <taxon>Bacillota</taxon>
        <taxon>Bacilli</taxon>
        <taxon>Bacillales</taxon>
        <taxon>Bacillaceae</taxon>
        <taxon>Terrihalobacillus</taxon>
    </lineage>
</organism>
<evidence type="ECO:0000313" key="3">
    <source>
        <dbReference type="Proteomes" id="UP001145050"/>
    </source>
</evidence>
<evidence type="ECO:0000313" key="2">
    <source>
        <dbReference type="EMBL" id="MDC3424681.1"/>
    </source>
</evidence>
<sequence length="176" mass="20400">MYQIRKADLKDAEAIAHVHVESWKSTYSELINEKDLTNTTFENRKALWETILKMPKQGQVVMVVEDENRVIGFVSGGKERTKRFGFDGEIYAIYLLDDYQRKKLGTKLLQAFVAELKTLGYRSILVWVLTQNPSSKFYERLGAEPIQKEQTTIGEGTYQETAYGWEDINELTFQET</sequence>
<keyword evidence="3" id="KW-1185">Reference proteome</keyword>
<dbReference type="PROSITE" id="PS51186">
    <property type="entry name" value="GNAT"/>
    <property type="match status" value="1"/>
</dbReference>
<dbReference type="CDD" id="cd04301">
    <property type="entry name" value="NAT_SF"/>
    <property type="match status" value="1"/>
</dbReference>
<name>A0A9X3WV85_9BACI</name>